<evidence type="ECO:0000259" key="1">
    <source>
        <dbReference type="Pfam" id="PF15637"/>
    </source>
</evidence>
<name>A0A168FCN3_9BACL</name>
<dbReference type="Pfam" id="PF15637">
    <property type="entry name" value="Tox-HNH-HHH"/>
    <property type="match status" value="1"/>
</dbReference>
<evidence type="ECO:0000313" key="3">
    <source>
        <dbReference type="Proteomes" id="UP000076967"/>
    </source>
</evidence>
<organism evidence="2 3">
    <name type="scientific">Paenibacillus glacialis</name>
    <dbReference type="NCBI Taxonomy" id="494026"/>
    <lineage>
        <taxon>Bacteria</taxon>
        <taxon>Bacillati</taxon>
        <taxon>Bacillota</taxon>
        <taxon>Bacilli</taxon>
        <taxon>Bacillales</taxon>
        <taxon>Paenibacillaceae</taxon>
        <taxon>Paenibacillus</taxon>
    </lineage>
</organism>
<dbReference type="Proteomes" id="UP000076967">
    <property type="component" value="Unassembled WGS sequence"/>
</dbReference>
<evidence type="ECO:0000313" key="2">
    <source>
        <dbReference type="EMBL" id="OAB36087.1"/>
    </source>
</evidence>
<dbReference type="InterPro" id="IPR028915">
    <property type="entry name" value="Tox-HNH-HHH_dom"/>
</dbReference>
<accession>A0A168FCN3</accession>
<dbReference type="EMBL" id="LVJH01000058">
    <property type="protein sequence ID" value="OAB36087.1"/>
    <property type="molecule type" value="Genomic_DNA"/>
</dbReference>
<proteinExistence type="predicted"/>
<keyword evidence="3" id="KW-1185">Reference proteome</keyword>
<dbReference type="STRING" id="494026.PGLA_21040"/>
<dbReference type="AlphaFoldDB" id="A0A168FCN3"/>
<comment type="caution">
    <text evidence="2">The sequence shown here is derived from an EMBL/GenBank/DDBJ whole genome shotgun (WGS) entry which is preliminary data.</text>
</comment>
<feature type="domain" description="Tox-HNH-HHH" evidence="1">
    <location>
        <begin position="1"/>
        <end position="99"/>
    </location>
</feature>
<protein>
    <recommendedName>
        <fullName evidence="1">Tox-HNH-HHH domain-containing protein</fullName>
    </recommendedName>
</protein>
<sequence length="123" mass="13900">MPYVGKGKNGTNSEGWLRDKDYYWKEVMDKYPESISKANKQKIELGFSPINDKQFREHFPQFNIKELNNDTLIHHHIGGGGQAVAVPSKLHPGSGGIHNAEKEAGIWGSDSQYAELLEKYLNK</sequence>
<reference evidence="2 3" key="1">
    <citation type="submission" date="2016-03" db="EMBL/GenBank/DDBJ databases">
        <title>Draft genome sequence of Paenibacillus glacialis DSM 22343.</title>
        <authorList>
            <person name="Shin S.-K."/>
            <person name="Yi H."/>
        </authorList>
    </citation>
    <scope>NUCLEOTIDE SEQUENCE [LARGE SCALE GENOMIC DNA]</scope>
    <source>
        <strain evidence="2 3">DSM 22343</strain>
    </source>
</reference>
<gene>
    <name evidence="2" type="ORF">PGLA_21040</name>
</gene>